<reference evidence="1" key="1">
    <citation type="journal article" date="2023" name="Access Microbiol">
        <title>De-novo genome assembly for Akanthomyces muscarius, a biocontrol agent of insect agricultural pests.</title>
        <authorList>
            <person name="Erdos Z."/>
            <person name="Studholme D.J."/>
            <person name="Raymond B."/>
            <person name="Sharma M."/>
        </authorList>
    </citation>
    <scope>NUCLEOTIDE SEQUENCE</scope>
    <source>
        <strain evidence="1">Ve6</strain>
    </source>
</reference>
<dbReference type="Proteomes" id="UP001144673">
    <property type="component" value="Chromosome 5"/>
</dbReference>
<dbReference type="EMBL" id="JAJHUN010000008">
    <property type="protein sequence ID" value="KAJ4154011.1"/>
    <property type="molecule type" value="Genomic_DNA"/>
</dbReference>
<name>A0A9W8QG47_AKAMU</name>
<protein>
    <submittedName>
        <fullName evidence="1">Uncharacterized protein</fullName>
    </submittedName>
</protein>
<sequence>MSLNTTSVAEWLGSQHRMTLLVTSRQLLALEICRVPPSQQALIALSDSAPPVPASARTVIISNPLSVSRTAPAQSIQGKWTDSGYDLLVESRD</sequence>
<accession>A0A9W8QG47</accession>
<keyword evidence="2" id="KW-1185">Reference proteome</keyword>
<dbReference type="RefSeq" id="XP_056054669.1">
    <property type="nucleotide sequence ID" value="XM_056197641.1"/>
</dbReference>
<organism evidence="1 2">
    <name type="scientific">Akanthomyces muscarius</name>
    <name type="common">Entomopathogenic fungus</name>
    <name type="synonym">Lecanicillium muscarium</name>
    <dbReference type="NCBI Taxonomy" id="2231603"/>
    <lineage>
        <taxon>Eukaryota</taxon>
        <taxon>Fungi</taxon>
        <taxon>Dikarya</taxon>
        <taxon>Ascomycota</taxon>
        <taxon>Pezizomycotina</taxon>
        <taxon>Sordariomycetes</taxon>
        <taxon>Hypocreomycetidae</taxon>
        <taxon>Hypocreales</taxon>
        <taxon>Cordycipitaceae</taxon>
        <taxon>Akanthomyces</taxon>
    </lineage>
</organism>
<dbReference type="KEGG" id="amus:LMH87_010475"/>
<evidence type="ECO:0000313" key="1">
    <source>
        <dbReference type="EMBL" id="KAJ4154011.1"/>
    </source>
</evidence>
<gene>
    <name evidence="1" type="ORF">LMH87_010475</name>
</gene>
<dbReference type="AlphaFoldDB" id="A0A9W8QG47"/>
<dbReference type="GeneID" id="80897634"/>
<evidence type="ECO:0000313" key="2">
    <source>
        <dbReference type="Proteomes" id="UP001144673"/>
    </source>
</evidence>
<comment type="caution">
    <text evidence="1">The sequence shown here is derived from an EMBL/GenBank/DDBJ whole genome shotgun (WGS) entry which is preliminary data.</text>
</comment>
<proteinExistence type="predicted"/>